<dbReference type="Pfam" id="PF20479">
    <property type="entry name" value="TMEM128"/>
    <property type="match status" value="1"/>
</dbReference>
<dbReference type="InterPro" id="IPR033579">
    <property type="entry name" value="TMEM128"/>
</dbReference>
<comment type="caution">
    <text evidence="2">The sequence shown here is derived from an EMBL/GenBank/DDBJ whole genome shotgun (WGS) entry which is preliminary data.</text>
</comment>
<feature type="transmembrane region" description="Helical" evidence="1">
    <location>
        <begin position="64"/>
        <end position="81"/>
    </location>
</feature>
<dbReference type="Proteomes" id="UP001420932">
    <property type="component" value="Unassembled WGS sequence"/>
</dbReference>
<protein>
    <recommendedName>
        <fullName evidence="4">Transmembrane protein 128</fullName>
    </recommendedName>
</protein>
<keyword evidence="1" id="KW-0812">Transmembrane</keyword>
<gene>
    <name evidence="2" type="ORF">Syun_011077</name>
</gene>
<evidence type="ECO:0000313" key="2">
    <source>
        <dbReference type="EMBL" id="KAK9141677.1"/>
    </source>
</evidence>
<dbReference type="PANTHER" id="PTHR31134">
    <property type="entry name" value="TRANSMEMBRANE PROTEIN 128"/>
    <property type="match status" value="1"/>
</dbReference>
<dbReference type="PANTHER" id="PTHR31134:SF1">
    <property type="entry name" value="TRANSMEMBRANE PROTEIN 128"/>
    <property type="match status" value="1"/>
</dbReference>
<keyword evidence="1" id="KW-1133">Transmembrane helix</keyword>
<accession>A0AAP0JZ88</accession>
<feature type="transmembrane region" description="Helical" evidence="1">
    <location>
        <begin position="102"/>
        <end position="124"/>
    </location>
</feature>
<feature type="transmembrane region" description="Helical" evidence="1">
    <location>
        <begin position="136"/>
        <end position="157"/>
    </location>
</feature>
<organism evidence="2 3">
    <name type="scientific">Stephania yunnanensis</name>
    <dbReference type="NCBI Taxonomy" id="152371"/>
    <lineage>
        <taxon>Eukaryota</taxon>
        <taxon>Viridiplantae</taxon>
        <taxon>Streptophyta</taxon>
        <taxon>Embryophyta</taxon>
        <taxon>Tracheophyta</taxon>
        <taxon>Spermatophyta</taxon>
        <taxon>Magnoliopsida</taxon>
        <taxon>Ranunculales</taxon>
        <taxon>Menispermaceae</taxon>
        <taxon>Menispermoideae</taxon>
        <taxon>Cissampelideae</taxon>
        <taxon>Stephania</taxon>
    </lineage>
</organism>
<keyword evidence="3" id="KW-1185">Reference proteome</keyword>
<evidence type="ECO:0008006" key="4">
    <source>
        <dbReference type="Google" id="ProtNLM"/>
    </source>
</evidence>
<evidence type="ECO:0000313" key="3">
    <source>
        <dbReference type="Proteomes" id="UP001420932"/>
    </source>
</evidence>
<keyword evidence="1" id="KW-0472">Membrane</keyword>
<sequence>MLRDKLEVCEAGMSCGTPVGGGGFMRQRHSQGYTSSGDDLEDDACSTATSPAAPVSRTRTWFEVVENVLWVCSALFVVYFGDRKSNLLYLLCFDDRIRRIPLYTAIVGLILNLGIFFYMSVLAWGMRKSDEELEVLTPSVAPFVTLLGVLVCFVANLGSPDPSSIEKNEVTEKWLVRVEAARNSLNTRLRFEPNSDDGETSSSL</sequence>
<reference evidence="2 3" key="1">
    <citation type="submission" date="2024-01" db="EMBL/GenBank/DDBJ databases">
        <title>Genome assemblies of Stephania.</title>
        <authorList>
            <person name="Yang L."/>
        </authorList>
    </citation>
    <scope>NUCLEOTIDE SEQUENCE [LARGE SCALE GENOMIC DNA]</scope>
    <source>
        <strain evidence="2">YNDBR</strain>
        <tissue evidence="2">Leaf</tissue>
    </source>
</reference>
<dbReference type="EMBL" id="JBBNAF010000005">
    <property type="protein sequence ID" value="KAK9141677.1"/>
    <property type="molecule type" value="Genomic_DNA"/>
</dbReference>
<name>A0AAP0JZ88_9MAGN</name>
<dbReference type="AlphaFoldDB" id="A0AAP0JZ88"/>
<evidence type="ECO:0000256" key="1">
    <source>
        <dbReference type="SAM" id="Phobius"/>
    </source>
</evidence>
<proteinExistence type="predicted"/>